<name>A0A4S8KU52_DENBC</name>
<reference evidence="2 3" key="1">
    <citation type="journal article" date="2019" name="Nat. Ecol. Evol.">
        <title>Megaphylogeny resolves global patterns of mushroom evolution.</title>
        <authorList>
            <person name="Varga T."/>
            <person name="Krizsan K."/>
            <person name="Foldi C."/>
            <person name="Dima B."/>
            <person name="Sanchez-Garcia M."/>
            <person name="Sanchez-Ramirez S."/>
            <person name="Szollosi G.J."/>
            <person name="Szarkandi J.G."/>
            <person name="Papp V."/>
            <person name="Albert L."/>
            <person name="Andreopoulos W."/>
            <person name="Angelini C."/>
            <person name="Antonin V."/>
            <person name="Barry K.W."/>
            <person name="Bougher N.L."/>
            <person name="Buchanan P."/>
            <person name="Buyck B."/>
            <person name="Bense V."/>
            <person name="Catcheside P."/>
            <person name="Chovatia M."/>
            <person name="Cooper J."/>
            <person name="Damon W."/>
            <person name="Desjardin D."/>
            <person name="Finy P."/>
            <person name="Geml J."/>
            <person name="Haridas S."/>
            <person name="Hughes K."/>
            <person name="Justo A."/>
            <person name="Karasinski D."/>
            <person name="Kautmanova I."/>
            <person name="Kiss B."/>
            <person name="Kocsube S."/>
            <person name="Kotiranta H."/>
            <person name="LaButti K.M."/>
            <person name="Lechner B.E."/>
            <person name="Liimatainen K."/>
            <person name="Lipzen A."/>
            <person name="Lukacs Z."/>
            <person name="Mihaltcheva S."/>
            <person name="Morgado L.N."/>
            <person name="Niskanen T."/>
            <person name="Noordeloos M.E."/>
            <person name="Ohm R.A."/>
            <person name="Ortiz-Santana B."/>
            <person name="Ovrebo C."/>
            <person name="Racz N."/>
            <person name="Riley R."/>
            <person name="Savchenko A."/>
            <person name="Shiryaev A."/>
            <person name="Soop K."/>
            <person name="Spirin V."/>
            <person name="Szebenyi C."/>
            <person name="Tomsovsky M."/>
            <person name="Tulloss R.E."/>
            <person name="Uehling J."/>
            <person name="Grigoriev I.V."/>
            <person name="Vagvolgyi C."/>
            <person name="Papp T."/>
            <person name="Martin F.M."/>
            <person name="Miettinen O."/>
            <person name="Hibbett D.S."/>
            <person name="Nagy L.G."/>
        </authorList>
    </citation>
    <scope>NUCLEOTIDE SEQUENCE [LARGE SCALE GENOMIC DNA]</scope>
    <source>
        <strain evidence="2 3">CBS 962.96</strain>
    </source>
</reference>
<proteinExistence type="predicted"/>
<dbReference type="EMBL" id="ML180045">
    <property type="protein sequence ID" value="THU79300.1"/>
    <property type="molecule type" value="Genomic_DNA"/>
</dbReference>
<organism evidence="2 3">
    <name type="scientific">Dendrothele bispora (strain CBS 962.96)</name>
    <dbReference type="NCBI Taxonomy" id="1314807"/>
    <lineage>
        <taxon>Eukaryota</taxon>
        <taxon>Fungi</taxon>
        <taxon>Dikarya</taxon>
        <taxon>Basidiomycota</taxon>
        <taxon>Agaricomycotina</taxon>
        <taxon>Agaricomycetes</taxon>
        <taxon>Agaricomycetidae</taxon>
        <taxon>Agaricales</taxon>
        <taxon>Agaricales incertae sedis</taxon>
        <taxon>Dendrothele</taxon>
    </lineage>
</organism>
<dbReference type="AlphaFoldDB" id="A0A4S8KU52"/>
<keyword evidence="3" id="KW-1185">Reference proteome</keyword>
<feature type="non-terminal residue" evidence="2">
    <location>
        <position position="1"/>
    </location>
</feature>
<sequence>INEPAYEVLLGRPFDCLTESTVQNDREGGQRIMIKDPNTGRRAVIPTSPRGKQTKILNRKSEKEDF</sequence>
<feature type="region of interest" description="Disordered" evidence="1">
    <location>
        <begin position="40"/>
        <end position="66"/>
    </location>
</feature>
<evidence type="ECO:0000313" key="2">
    <source>
        <dbReference type="EMBL" id="THU79300.1"/>
    </source>
</evidence>
<protein>
    <submittedName>
        <fullName evidence="2">Uncharacterized protein</fullName>
    </submittedName>
</protein>
<gene>
    <name evidence="2" type="ORF">K435DRAFT_698101</name>
</gene>
<accession>A0A4S8KU52</accession>
<dbReference type="Proteomes" id="UP000297245">
    <property type="component" value="Unassembled WGS sequence"/>
</dbReference>
<evidence type="ECO:0000313" key="3">
    <source>
        <dbReference type="Proteomes" id="UP000297245"/>
    </source>
</evidence>
<evidence type="ECO:0000256" key="1">
    <source>
        <dbReference type="SAM" id="MobiDB-lite"/>
    </source>
</evidence>
<dbReference type="OrthoDB" id="3252634at2759"/>